<protein>
    <submittedName>
        <fullName evidence="3">Pilus assembly protein</fullName>
    </submittedName>
</protein>
<keyword evidence="1" id="KW-1133">Transmembrane helix</keyword>
<feature type="domain" description="TadE-like" evidence="2">
    <location>
        <begin position="91"/>
        <end position="132"/>
    </location>
</feature>
<dbReference type="InterPro" id="IPR012495">
    <property type="entry name" value="TadE-like_dom"/>
</dbReference>
<name>A0A6I6A7Z5_9PLAN</name>
<keyword evidence="1" id="KW-0472">Membrane</keyword>
<keyword evidence="1" id="KW-0812">Transmembrane</keyword>
<evidence type="ECO:0000313" key="4">
    <source>
        <dbReference type="Proteomes" id="UP000427281"/>
    </source>
</evidence>
<dbReference type="Pfam" id="PF07811">
    <property type="entry name" value="TadE"/>
    <property type="match status" value="1"/>
</dbReference>
<evidence type="ECO:0000259" key="2">
    <source>
        <dbReference type="Pfam" id="PF07811"/>
    </source>
</evidence>
<proteinExistence type="predicted"/>
<dbReference type="Proteomes" id="UP000427281">
    <property type="component" value="Chromosome"/>
</dbReference>
<evidence type="ECO:0000256" key="1">
    <source>
        <dbReference type="SAM" id="Phobius"/>
    </source>
</evidence>
<feature type="transmembrane region" description="Helical" evidence="1">
    <location>
        <begin position="94"/>
        <end position="119"/>
    </location>
</feature>
<dbReference type="EMBL" id="CP043930">
    <property type="protein sequence ID" value="QGQ21289.1"/>
    <property type="molecule type" value="Genomic_DNA"/>
</dbReference>
<dbReference type="KEGG" id="gim:F1728_00615"/>
<evidence type="ECO:0000313" key="3">
    <source>
        <dbReference type="EMBL" id="QGQ21289.1"/>
    </source>
</evidence>
<gene>
    <name evidence="3" type="ORF">F1728_00615</name>
</gene>
<reference evidence="3 4" key="1">
    <citation type="submission" date="2019-09" db="EMBL/GenBank/DDBJ databases">
        <title>Gimesia benthica sp. nov., a novel bacterium isolated from deep-sea water of the Northwest Indian Ocean.</title>
        <authorList>
            <person name="Dai X."/>
        </authorList>
    </citation>
    <scope>NUCLEOTIDE SEQUENCE [LARGE SCALE GENOMIC DNA]</scope>
    <source>
        <strain evidence="3 4">E7</strain>
    </source>
</reference>
<keyword evidence="4" id="KW-1185">Reference proteome</keyword>
<sequence>MRVLPFYNATDHAGNREKFGKISASLSTVTYVCSGPISPLMRSILPTLSSLSESEILTWGKHIISLLTRQAMLKRHSRWAFNQKSKQVRSGTTLVELAFVAPVFLVFVYAIFEFGYAYMISNIIQEATQEGAKLGRCEDVTTAQVETRVRDLLDTVFDSNLATIMVKNASQFDTPGADVEQINFSELPDLELANAEKAQLFIVRVEVPYKDVRLLNSFFVDPVKAAEAADKERNLVLSGHSVRRHE</sequence>
<organism evidence="3 4">
    <name type="scientific">Gimesia benthica</name>
    <dbReference type="NCBI Taxonomy" id="2608982"/>
    <lineage>
        <taxon>Bacteria</taxon>
        <taxon>Pseudomonadati</taxon>
        <taxon>Planctomycetota</taxon>
        <taxon>Planctomycetia</taxon>
        <taxon>Planctomycetales</taxon>
        <taxon>Planctomycetaceae</taxon>
        <taxon>Gimesia</taxon>
    </lineage>
</organism>
<dbReference type="AlphaFoldDB" id="A0A6I6A7Z5"/>
<accession>A0A6I6A7Z5</accession>